<feature type="compositionally biased region" description="Basic and acidic residues" evidence="1">
    <location>
        <begin position="175"/>
        <end position="184"/>
    </location>
</feature>
<feature type="compositionally biased region" description="Low complexity" evidence="1">
    <location>
        <begin position="104"/>
        <end position="120"/>
    </location>
</feature>
<protein>
    <submittedName>
        <fullName evidence="2">Uncharacterized protein</fullName>
    </submittedName>
</protein>
<accession>E0XQB9</accession>
<proteinExistence type="predicted"/>
<dbReference type="AlphaFoldDB" id="E0XQB9"/>
<evidence type="ECO:0000256" key="1">
    <source>
        <dbReference type="SAM" id="MobiDB-lite"/>
    </source>
</evidence>
<organism evidence="2">
    <name type="scientific">uncultured delta proteobacterium HF0010_01J10</name>
    <dbReference type="NCBI Taxonomy" id="710820"/>
    <lineage>
        <taxon>Bacteria</taxon>
        <taxon>Deltaproteobacteria</taxon>
        <taxon>environmental samples</taxon>
    </lineage>
</organism>
<dbReference type="EMBL" id="GU474842">
    <property type="protein sequence ID" value="ADI16610.1"/>
    <property type="molecule type" value="Genomic_DNA"/>
</dbReference>
<feature type="region of interest" description="Disordered" evidence="1">
    <location>
        <begin position="163"/>
        <end position="303"/>
    </location>
</feature>
<feature type="compositionally biased region" description="Low complexity" evidence="1">
    <location>
        <begin position="188"/>
        <end position="200"/>
    </location>
</feature>
<feature type="compositionally biased region" description="Basic residues" evidence="1">
    <location>
        <begin position="216"/>
        <end position="225"/>
    </location>
</feature>
<feature type="compositionally biased region" description="Polar residues" evidence="1">
    <location>
        <begin position="46"/>
        <end position="55"/>
    </location>
</feature>
<name>E0XQB9_9DELT</name>
<reference evidence="2" key="1">
    <citation type="journal article" date="2011" name="Environ. Microbiol.">
        <title>Time-series analyses of Monterey Bay coastal microbial picoplankton using a 'genome proxy' microarray.</title>
        <authorList>
            <person name="Rich V.I."/>
            <person name="Pham V.D."/>
            <person name="Eppley J."/>
            <person name="Shi Y."/>
            <person name="DeLong E.F."/>
        </authorList>
    </citation>
    <scope>NUCLEOTIDE SEQUENCE</scope>
</reference>
<sequence length="303" mass="32696">MDVVVPATSRVVSQRVVRSTDHVPRGPSCGTATSARSMYSPGGRTPASTPRNSSHARPVPRHTPTEDSDQGRTPARRSSKMSFSKTASRPERASPIEVGAPWLSTSTSSGSVATGATSACAGGGASRASHPHMRTRTAQPVDARMIPPIAAVYHSLRVRREWGRPGTVKTSPPDPRPHRYEDLPARPAPTRRASPASLPPHTRAARWRGACGDHRRCARPARPHLPKPAPKTRDPWGPPTPRVASSLRGHQDRRSPALLAGISLGTNGPCPEPDRYEMGSIPRRVRETPPDFQGPQQVHREPC</sequence>
<evidence type="ECO:0000313" key="2">
    <source>
        <dbReference type="EMBL" id="ADI16610.1"/>
    </source>
</evidence>
<feature type="region of interest" description="Disordered" evidence="1">
    <location>
        <begin position="1"/>
        <end position="138"/>
    </location>
</feature>